<proteinExistence type="predicted"/>
<evidence type="ECO:0008006" key="3">
    <source>
        <dbReference type="Google" id="ProtNLM"/>
    </source>
</evidence>
<comment type="caution">
    <text evidence="1">The sequence shown here is derived from an EMBL/GenBank/DDBJ whole genome shotgun (WGS) entry which is preliminary data.</text>
</comment>
<dbReference type="EMBL" id="BAABJW010000005">
    <property type="protein sequence ID" value="GAA4817125.1"/>
    <property type="molecule type" value="Genomic_DNA"/>
</dbReference>
<sequence length="67" mass="7693">MAKIKLPTTRYIANRAFNGLRKFSAIYKHRQIVDLAFKMNKIKTKYNALAQCKLESLSLSTALLAIY</sequence>
<evidence type="ECO:0000313" key="1">
    <source>
        <dbReference type="EMBL" id="GAA4817125.1"/>
    </source>
</evidence>
<keyword evidence="2" id="KW-1185">Reference proteome</keyword>
<accession>A0ABP9CSY2</accession>
<protein>
    <recommendedName>
        <fullName evidence="3">Transposase</fullName>
    </recommendedName>
</protein>
<gene>
    <name evidence="1" type="ORF">GCM10023330_27210</name>
</gene>
<evidence type="ECO:0000313" key="2">
    <source>
        <dbReference type="Proteomes" id="UP001501433"/>
    </source>
</evidence>
<organism evidence="1 2">
    <name type="scientific">Litoribaculum gwangyangense</name>
    <dbReference type="NCBI Taxonomy" id="1130722"/>
    <lineage>
        <taxon>Bacteria</taxon>
        <taxon>Pseudomonadati</taxon>
        <taxon>Bacteroidota</taxon>
        <taxon>Flavobacteriia</taxon>
        <taxon>Flavobacteriales</taxon>
        <taxon>Flavobacteriaceae</taxon>
        <taxon>Litoribaculum</taxon>
    </lineage>
</organism>
<name>A0ABP9CSY2_9FLAO</name>
<dbReference type="RefSeq" id="WP_345277753.1">
    <property type="nucleotide sequence ID" value="NZ_BAABJW010000005.1"/>
</dbReference>
<dbReference type="Proteomes" id="UP001501433">
    <property type="component" value="Unassembled WGS sequence"/>
</dbReference>
<reference evidence="2" key="1">
    <citation type="journal article" date="2019" name="Int. J. Syst. Evol. Microbiol.">
        <title>The Global Catalogue of Microorganisms (GCM) 10K type strain sequencing project: providing services to taxonomists for standard genome sequencing and annotation.</title>
        <authorList>
            <consortium name="The Broad Institute Genomics Platform"/>
            <consortium name="The Broad Institute Genome Sequencing Center for Infectious Disease"/>
            <person name="Wu L."/>
            <person name="Ma J."/>
        </authorList>
    </citation>
    <scope>NUCLEOTIDE SEQUENCE [LARGE SCALE GENOMIC DNA]</scope>
    <source>
        <strain evidence="2">JCM 18325</strain>
    </source>
</reference>